<dbReference type="PANTHER" id="PTHR21066:SF9">
    <property type="entry name" value="ODORANT-BINDING PROTEIN 59A"/>
    <property type="match status" value="1"/>
</dbReference>
<dbReference type="SUPFAM" id="SSF47565">
    <property type="entry name" value="Insect pheromone/odorant-binding proteins"/>
    <property type="match status" value="1"/>
</dbReference>
<dbReference type="AlphaFoldDB" id="A0AAD9RA80"/>
<gene>
    <name evidence="5" type="ORF">KPH14_007328</name>
</gene>
<dbReference type="Proteomes" id="UP001258017">
    <property type="component" value="Unassembled WGS sequence"/>
</dbReference>
<feature type="compositionally biased region" description="Polar residues" evidence="4">
    <location>
        <begin position="137"/>
        <end position="159"/>
    </location>
</feature>
<comment type="similarity">
    <text evidence="2">Belongs to the PBP/GOBP family.</text>
</comment>
<accession>A0AAD9RA80</accession>
<dbReference type="Gene3D" id="1.10.238.20">
    <property type="entry name" value="Pheromone/general odorant binding protein domain"/>
    <property type="match status" value="1"/>
</dbReference>
<comment type="subcellular location">
    <subcellularLocation>
        <location evidence="1">Secreted</location>
    </subcellularLocation>
</comment>
<reference evidence="5" key="1">
    <citation type="submission" date="2021-08" db="EMBL/GenBank/DDBJ databases">
        <authorList>
            <person name="Misof B."/>
            <person name="Oliver O."/>
            <person name="Podsiadlowski L."/>
            <person name="Donath A."/>
            <person name="Peters R."/>
            <person name="Mayer C."/>
            <person name="Rust J."/>
            <person name="Gunkel S."/>
            <person name="Lesny P."/>
            <person name="Martin S."/>
            <person name="Oeyen J.P."/>
            <person name="Petersen M."/>
            <person name="Panagiotis P."/>
            <person name="Wilbrandt J."/>
            <person name="Tanja T."/>
        </authorList>
    </citation>
    <scope>NUCLEOTIDE SEQUENCE</scope>
    <source>
        <strain evidence="5">GBR_01_08_01A</strain>
        <tissue evidence="5">Thorax + abdomen</tissue>
    </source>
</reference>
<feature type="region of interest" description="Disordered" evidence="4">
    <location>
        <begin position="86"/>
        <end position="110"/>
    </location>
</feature>
<organism evidence="5 6">
    <name type="scientific">Odynerus spinipes</name>
    <dbReference type="NCBI Taxonomy" id="1348599"/>
    <lineage>
        <taxon>Eukaryota</taxon>
        <taxon>Metazoa</taxon>
        <taxon>Ecdysozoa</taxon>
        <taxon>Arthropoda</taxon>
        <taxon>Hexapoda</taxon>
        <taxon>Insecta</taxon>
        <taxon>Pterygota</taxon>
        <taxon>Neoptera</taxon>
        <taxon>Endopterygota</taxon>
        <taxon>Hymenoptera</taxon>
        <taxon>Apocrita</taxon>
        <taxon>Aculeata</taxon>
        <taxon>Vespoidea</taxon>
        <taxon>Vespidae</taxon>
        <taxon>Eumeninae</taxon>
        <taxon>Odynerus</taxon>
    </lineage>
</organism>
<name>A0AAD9RA80_9HYME</name>
<protein>
    <recommendedName>
        <fullName evidence="7">General odorant-binding protein 71</fullName>
    </recommendedName>
</protein>
<comment type="caution">
    <text evidence="5">The sequence shown here is derived from an EMBL/GenBank/DDBJ whole genome shotgun (WGS) entry which is preliminary data.</text>
</comment>
<proteinExistence type="inferred from homology"/>
<dbReference type="PANTHER" id="PTHR21066">
    <property type="entry name" value="ODORANT-BINDING PROTEIN 59A-RELATED"/>
    <property type="match status" value="1"/>
</dbReference>
<dbReference type="InterPro" id="IPR036728">
    <property type="entry name" value="PBP_GOBP_sf"/>
</dbReference>
<dbReference type="GO" id="GO:0005549">
    <property type="term" value="F:odorant binding"/>
    <property type="evidence" value="ECO:0007669"/>
    <property type="project" value="InterPro"/>
</dbReference>
<evidence type="ECO:0000256" key="4">
    <source>
        <dbReference type="SAM" id="MobiDB-lite"/>
    </source>
</evidence>
<dbReference type="GO" id="GO:0005576">
    <property type="term" value="C:extracellular region"/>
    <property type="evidence" value="ECO:0007669"/>
    <property type="project" value="UniProtKB-SubCell"/>
</dbReference>
<dbReference type="EMBL" id="JAIFRP010004408">
    <property type="protein sequence ID" value="KAK2575967.1"/>
    <property type="molecule type" value="Genomic_DNA"/>
</dbReference>
<evidence type="ECO:0000256" key="3">
    <source>
        <dbReference type="ARBA" id="ARBA00022525"/>
    </source>
</evidence>
<feature type="region of interest" description="Disordered" evidence="4">
    <location>
        <begin position="129"/>
        <end position="194"/>
    </location>
</feature>
<evidence type="ECO:0008006" key="7">
    <source>
        <dbReference type="Google" id="ProtNLM"/>
    </source>
</evidence>
<dbReference type="InterPro" id="IPR006170">
    <property type="entry name" value="PBP/GOBP"/>
</dbReference>
<dbReference type="Pfam" id="PF01395">
    <property type="entry name" value="PBP_GOBP"/>
    <property type="match status" value="1"/>
</dbReference>
<evidence type="ECO:0000313" key="6">
    <source>
        <dbReference type="Proteomes" id="UP001258017"/>
    </source>
</evidence>
<reference evidence="5" key="2">
    <citation type="journal article" date="2023" name="Commun. Biol.">
        <title>Intrasexual cuticular hydrocarbon dimorphism in a wasp sheds light on hydrocarbon biosynthesis genes in Hymenoptera.</title>
        <authorList>
            <person name="Moris V.C."/>
            <person name="Podsiadlowski L."/>
            <person name="Martin S."/>
            <person name="Oeyen J.P."/>
            <person name="Donath A."/>
            <person name="Petersen M."/>
            <person name="Wilbrandt J."/>
            <person name="Misof B."/>
            <person name="Liedtke D."/>
            <person name="Thamm M."/>
            <person name="Scheiner R."/>
            <person name="Schmitt T."/>
            <person name="Niehuis O."/>
        </authorList>
    </citation>
    <scope>NUCLEOTIDE SEQUENCE</scope>
    <source>
        <strain evidence="5">GBR_01_08_01A</strain>
    </source>
</reference>
<feature type="compositionally biased region" description="Low complexity" evidence="4">
    <location>
        <begin position="88"/>
        <end position="102"/>
    </location>
</feature>
<evidence type="ECO:0000313" key="5">
    <source>
        <dbReference type="EMBL" id="KAK2575967.1"/>
    </source>
</evidence>
<keyword evidence="3" id="KW-0964">Secreted</keyword>
<dbReference type="InterPro" id="IPR052295">
    <property type="entry name" value="Odorant-binding_protein"/>
</dbReference>
<keyword evidence="6" id="KW-1185">Reference proteome</keyword>
<sequence length="285" mass="33405">MSHVSTVLYIIRWSSCMDQNIYYEMQILQSVHGKMKFHFPVLFCFTLISCFHLGMTLRCQSLSQQTDDRFERILNTCKRRYLKHNSYDSDSSSNESNTSENSSDSDEDSFDNKFLVKNNSRYYTNEFLNEQNDRNNRAGQSTRNGNTQSFSSNNANERSTNSEDNYRANNWRTANSNWGNMKNSGNNRNYQENRNQRQNDSCVIQCFFNELNVVDHRGYPMQDSVIQVMTEKVQDPELRDFVEESVTKCFHFLNSGTRNEKCEFSQNLVSCLAAKGKEQCEDWNK</sequence>
<evidence type="ECO:0000256" key="2">
    <source>
        <dbReference type="ARBA" id="ARBA00008098"/>
    </source>
</evidence>
<feature type="compositionally biased region" description="Polar residues" evidence="4">
    <location>
        <begin position="167"/>
        <end position="185"/>
    </location>
</feature>
<evidence type="ECO:0000256" key="1">
    <source>
        <dbReference type="ARBA" id="ARBA00004613"/>
    </source>
</evidence>